<dbReference type="Pfam" id="PF08352">
    <property type="entry name" value="oligo_HPY"/>
    <property type="match status" value="1"/>
</dbReference>
<dbReference type="InterPro" id="IPR050319">
    <property type="entry name" value="ABC_transp_ATP-bind"/>
</dbReference>
<keyword evidence="2" id="KW-0813">Transport</keyword>
<dbReference type="EMBL" id="FOEF01000003">
    <property type="protein sequence ID" value="SEO96890.1"/>
    <property type="molecule type" value="Genomic_DNA"/>
</dbReference>
<dbReference type="RefSeq" id="WP_091614752.1">
    <property type="nucleotide sequence ID" value="NZ_FOEF01000003.1"/>
</dbReference>
<dbReference type="PANTHER" id="PTHR43776:SF7">
    <property type="entry name" value="D,D-DIPEPTIDE TRANSPORT ATP-BINDING PROTEIN DDPF-RELATED"/>
    <property type="match status" value="1"/>
</dbReference>
<evidence type="ECO:0000313" key="7">
    <source>
        <dbReference type="Proteomes" id="UP000198582"/>
    </source>
</evidence>
<dbReference type="Gene3D" id="3.40.50.300">
    <property type="entry name" value="P-loop containing nucleotide triphosphate hydrolases"/>
    <property type="match status" value="1"/>
</dbReference>
<dbReference type="CDD" id="cd03257">
    <property type="entry name" value="ABC_NikE_OppD_transporters"/>
    <property type="match status" value="1"/>
</dbReference>
<dbReference type="PANTHER" id="PTHR43776">
    <property type="entry name" value="TRANSPORT ATP-BINDING PROTEIN"/>
    <property type="match status" value="1"/>
</dbReference>
<evidence type="ECO:0000256" key="3">
    <source>
        <dbReference type="ARBA" id="ARBA00022741"/>
    </source>
</evidence>
<dbReference type="STRING" id="394193.SAMN04489732_10316"/>
<dbReference type="GO" id="GO:0055085">
    <property type="term" value="P:transmembrane transport"/>
    <property type="evidence" value="ECO:0007669"/>
    <property type="project" value="UniProtKB-ARBA"/>
</dbReference>
<keyword evidence="7" id="KW-1185">Reference proteome</keyword>
<dbReference type="OrthoDB" id="5170605at2"/>
<dbReference type="InterPro" id="IPR003593">
    <property type="entry name" value="AAA+_ATPase"/>
</dbReference>
<organism evidence="6 7">
    <name type="scientific">Amycolatopsis saalfeldensis</name>
    <dbReference type="NCBI Taxonomy" id="394193"/>
    <lineage>
        <taxon>Bacteria</taxon>
        <taxon>Bacillati</taxon>
        <taxon>Actinomycetota</taxon>
        <taxon>Actinomycetes</taxon>
        <taxon>Pseudonocardiales</taxon>
        <taxon>Pseudonocardiaceae</taxon>
        <taxon>Amycolatopsis</taxon>
    </lineage>
</organism>
<sequence>MNADAVLQARELVRHIPVTRGVLFKRTIGTIKVVDGVDLEVCRGETLGLVGESGCGKSTLANLLVALDKPTAGRITLLGERLDTKRGRRLAAARKHIQLVFQDPFSSLDPRMRVGEIIREPLVVHPELVPKADRPARVRELMRLVGLNPEHADRRPHQFSGGQRQRIGIARALAVQPDVLVCDESVSALDVSVQGQILNLLEDLQERLGIACVFISHDLAVVEHIADRIAVMYLGKIIEHGTAQEVYDHPRHPYTQALLSAGPGATAPGTAPRDRIKLTGEVPSPLDPPSGCTFRTRCWKAAEICARETPPLRAPDGPAGHEVACHFA</sequence>
<protein>
    <submittedName>
        <fullName evidence="6">Oligopeptide transport system ATP-binding protein</fullName>
    </submittedName>
</protein>
<dbReference type="PROSITE" id="PS00211">
    <property type="entry name" value="ABC_TRANSPORTER_1"/>
    <property type="match status" value="1"/>
</dbReference>
<evidence type="ECO:0000256" key="4">
    <source>
        <dbReference type="ARBA" id="ARBA00022840"/>
    </source>
</evidence>
<name>A0A1H8U0V2_9PSEU</name>
<dbReference type="GO" id="GO:0016887">
    <property type="term" value="F:ATP hydrolysis activity"/>
    <property type="evidence" value="ECO:0007669"/>
    <property type="project" value="InterPro"/>
</dbReference>
<dbReference type="GO" id="GO:0005524">
    <property type="term" value="F:ATP binding"/>
    <property type="evidence" value="ECO:0007669"/>
    <property type="project" value="UniProtKB-KW"/>
</dbReference>
<reference evidence="6 7" key="1">
    <citation type="submission" date="2016-10" db="EMBL/GenBank/DDBJ databases">
        <authorList>
            <person name="de Groot N.N."/>
        </authorList>
    </citation>
    <scope>NUCLEOTIDE SEQUENCE [LARGE SCALE GENOMIC DNA]</scope>
    <source>
        <strain evidence="6 7">DSM 44993</strain>
    </source>
</reference>
<dbReference type="Pfam" id="PF00005">
    <property type="entry name" value="ABC_tran"/>
    <property type="match status" value="1"/>
</dbReference>
<feature type="domain" description="ABC transporter" evidence="5">
    <location>
        <begin position="13"/>
        <end position="259"/>
    </location>
</feature>
<dbReference type="SMART" id="SM00382">
    <property type="entry name" value="AAA"/>
    <property type="match status" value="1"/>
</dbReference>
<gene>
    <name evidence="6" type="ORF">SAMN04489732_10316</name>
</gene>
<evidence type="ECO:0000313" key="6">
    <source>
        <dbReference type="EMBL" id="SEO96890.1"/>
    </source>
</evidence>
<dbReference type="FunFam" id="3.40.50.300:FF:000016">
    <property type="entry name" value="Oligopeptide ABC transporter ATP-binding component"/>
    <property type="match status" value="1"/>
</dbReference>
<dbReference type="Proteomes" id="UP000198582">
    <property type="component" value="Unassembled WGS sequence"/>
</dbReference>
<dbReference type="InterPro" id="IPR003439">
    <property type="entry name" value="ABC_transporter-like_ATP-bd"/>
</dbReference>
<dbReference type="NCBIfam" id="TIGR01727">
    <property type="entry name" value="oligo_HPY"/>
    <property type="match status" value="1"/>
</dbReference>
<dbReference type="SUPFAM" id="SSF52540">
    <property type="entry name" value="P-loop containing nucleoside triphosphate hydrolases"/>
    <property type="match status" value="1"/>
</dbReference>
<keyword evidence="4 6" id="KW-0067">ATP-binding</keyword>
<proteinExistence type="inferred from homology"/>
<dbReference type="NCBIfam" id="NF008453">
    <property type="entry name" value="PRK11308.1"/>
    <property type="match status" value="1"/>
</dbReference>
<dbReference type="InterPro" id="IPR013563">
    <property type="entry name" value="Oligopep_ABC_C"/>
</dbReference>
<evidence type="ECO:0000259" key="5">
    <source>
        <dbReference type="PROSITE" id="PS50893"/>
    </source>
</evidence>
<evidence type="ECO:0000256" key="2">
    <source>
        <dbReference type="ARBA" id="ARBA00022448"/>
    </source>
</evidence>
<dbReference type="PROSITE" id="PS50893">
    <property type="entry name" value="ABC_TRANSPORTER_2"/>
    <property type="match status" value="1"/>
</dbReference>
<keyword evidence="3" id="KW-0547">Nucleotide-binding</keyword>
<dbReference type="InterPro" id="IPR017871">
    <property type="entry name" value="ABC_transporter-like_CS"/>
</dbReference>
<dbReference type="AlphaFoldDB" id="A0A1H8U0V2"/>
<dbReference type="GO" id="GO:0015833">
    <property type="term" value="P:peptide transport"/>
    <property type="evidence" value="ECO:0007669"/>
    <property type="project" value="InterPro"/>
</dbReference>
<dbReference type="InterPro" id="IPR027417">
    <property type="entry name" value="P-loop_NTPase"/>
</dbReference>
<evidence type="ECO:0000256" key="1">
    <source>
        <dbReference type="ARBA" id="ARBA00005417"/>
    </source>
</evidence>
<accession>A0A1H8U0V2</accession>
<comment type="similarity">
    <text evidence="1">Belongs to the ABC transporter superfamily.</text>
</comment>